<dbReference type="AlphaFoldDB" id="A0A7K3WMI1"/>
<dbReference type="Gene3D" id="3.30.300.70">
    <property type="entry name" value="RimP-like superfamily, N-terminal"/>
    <property type="match status" value="1"/>
</dbReference>
<dbReference type="EMBL" id="JAAGVY010000001">
    <property type="protein sequence ID" value="NEN21905.1"/>
    <property type="molecule type" value="Genomic_DNA"/>
</dbReference>
<keyword evidence="2 3" id="KW-0690">Ribosome biogenesis</keyword>
<evidence type="ECO:0000256" key="3">
    <source>
        <dbReference type="HAMAP-Rule" id="MF_01077"/>
    </source>
</evidence>
<name>A0A7K3WMI1_9FLAO</name>
<dbReference type="SUPFAM" id="SSF75420">
    <property type="entry name" value="YhbC-like, N-terminal domain"/>
    <property type="match status" value="1"/>
</dbReference>
<accession>A0A7K3WMI1</accession>
<evidence type="ECO:0000313" key="6">
    <source>
        <dbReference type="Proteomes" id="UP000486602"/>
    </source>
</evidence>
<evidence type="ECO:0000259" key="4">
    <source>
        <dbReference type="Pfam" id="PF02576"/>
    </source>
</evidence>
<dbReference type="Pfam" id="PF02576">
    <property type="entry name" value="RimP_N"/>
    <property type="match status" value="1"/>
</dbReference>
<comment type="similarity">
    <text evidence="3">Belongs to the RimP family.</text>
</comment>
<dbReference type="GO" id="GO:0005829">
    <property type="term" value="C:cytosol"/>
    <property type="evidence" value="ECO:0007669"/>
    <property type="project" value="TreeGrafter"/>
</dbReference>
<dbReference type="InterPro" id="IPR028989">
    <property type="entry name" value="RimP_N"/>
</dbReference>
<keyword evidence="6" id="KW-1185">Reference proteome</keyword>
<dbReference type="InterPro" id="IPR003728">
    <property type="entry name" value="Ribosome_maturation_RimP"/>
</dbReference>
<dbReference type="PANTHER" id="PTHR33867">
    <property type="entry name" value="RIBOSOME MATURATION FACTOR RIMP"/>
    <property type="match status" value="1"/>
</dbReference>
<dbReference type="PANTHER" id="PTHR33867:SF1">
    <property type="entry name" value="RIBOSOME MATURATION FACTOR RIMP"/>
    <property type="match status" value="1"/>
</dbReference>
<evidence type="ECO:0000313" key="5">
    <source>
        <dbReference type="EMBL" id="NEN21905.1"/>
    </source>
</evidence>
<dbReference type="RefSeq" id="WP_163282631.1">
    <property type="nucleotide sequence ID" value="NZ_JAAGVY010000001.1"/>
</dbReference>
<evidence type="ECO:0000256" key="1">
    <source>
        <dbReference type="ARBA" id="ARBA00022490"/>
    </source>
</evidence>
<evidence type="ECO:0000256" key="2">
    <source>
        <dbReference type="ARBA" id="ARBA00022517"/>
    </source>
</evidence>
<comment type="caution">
    <text evidence="5">The sequence shown here is derived from an EMBL/GenBank/DDBJ whole genome shotgun (WGS) entry which is preliminary data.</text>
</comment>
<gene>
    <name evidence="3 5" type="primary">rimP</name>
    <name evidence="5" type="ORF">G3O08_00105</name>
</gene>
<dbReference type="InterPro" id="IPR035956">
    <property type="entry name" value="RimP_N_sf"/>
</dbReference>
<reference evidence="5 6" key="1">
    <citation type="submission" date="2020-02" db="EMBL/GenBank/DDBJ databases">
        <title>Out from the shadows clarifying the taxonomy of the family Cryomorphaceae and related taxa by utilizing the GTDB taxonomic framework.</title>
        <authorList>
            <person name="Bowman J.P."/>
        </authorList>
    </citation>
    <scope>NUCLEOTIDE SEQUENCE [LARGE SCALE GENOMIC DNA]</scope>
    <source>
        <strain evidence="5 6">QSSC 1-22</strain>
    </source>
</reference>
<proteinExistence type="inferred from homology"/>
<keyword evidence="1 3" id="KW-0963">Cytoplasm</keyword>
<sequence length="155" mass="17806">MITEDTIRALVAEKIEDTDYYLLSVEIKSGNAISVELESMGPISILDCVDISRQIEHNLDREEEDFSLQVSSPGLGKPLRDYRQYIKNVGRHLEIRLVTGEEFEGELMSADQEKVEVKESKKEKIEGKKKKELVEINHVLSYPEIKQAKIKILFK</sequence>
<feature type="domain" description="Ribosome maturation factor RimP N-terminal" evidence="4">
    <location>
        <begin position="11"/>
        <end position="75"/>
    </location>
</feature>
<dbReference type="HAMAP" id="MF_01077">
    <property type="entry name" value="RimP"/>
    <property type="match status" value="1"/>
</dbReference>
<comment type="function">
    <text evidence="3">Required for maturation of 30S ribosomal subunits.</text>
</comment>
<protein>
    <recommendedName>
        <fullName evidence="3">Ribosome maturation factor RimP</fullName>
    </recommendedName>
</protein>
<organism evidence="5 6">
    <name type="scientific">Cryomorpha ignava</name>
    <dbReference type="NCBI Taxonomy" id="101383"/>
    <lineage>
        <taxon>Bacteria</taxon>
        <taxon>Pseudomonadati</taxon>
        <taxon>Bacteroidota</taxon>
        <taxon>Flavobacteriia</taxon>
        <taxon>Flavobacteriales</taxon>
        <taxon>Cryomorphaceae</taxon>
        <taxon>Cryomorpha</taxon>
    </lineage>
</organism>
<dbReference type="Proteomes" id="UP000486602">
    <property type="component" value="Unassembled WGS sequence"/>
</dbReference>
<dbReference type="GO" id="GO:0000028">
    <property type="term" value="P:ribosomal small subunit assembly"/>
    <property type="evidence" value="ECO:0007669"/>
    <property type="project" value="TreeGrafter"/>
</dbReference>
<comment type="subcellular location">
    <subcellularLocation>
        <location evidence="3">Cytoplasm</location>
    </subcellularLocation>
</comment>
<dbReference type="GO" id="GO:0006412">
    <property type="term" value="P:translation"/>
    <property type="evidence" value="ECO:0007669"/>
    <property type="project" value="TreeGrafter"/>
</dbReference>
<dbReference type="NCBIfam" id="NF002531">
    <property type="entry name" value="PRK02001.1"/>
    <property type="match status" value="1"/>
</dbReference>